<organism evidence="9 10">
    <name type="scientific">Candidatus Yanofskybacteria bacterium GW2011_GWA1_48_10</name>
    <dbReference type="NCBI Taxonomy" id="1619022"/>
    <lineage>
        <taxon>Bacteria</taxon>
        <taxon>Candidatus Yanofskyibacteriota</taxon>
    </lineage>
</organism>
<protein>
    <recommendedName>
        <fullName evidence="1">valine--tRNA ligase</fullName>
        <ecNumber evidence="1">6.1.1.9</ecNumber>
    </recommendedName>
    <alternativeName>
        <fullName evidence="7">Valyl-tRNA synthetase</fullName>
    </alternativeName>
</protein>
<keyword evidence="6 9" id="KW-0030">Aminoacyl-tRNA synthetase</keyword>
<dbReference type="EMBL" id="LCPC01000017">
    <property type="protein sequence ID" value="KKU89075.1"/>
    <property type="molecule type" value="Genomic_DNA"/>
</dbReference>
<dbReference type="Gene3D" id="3.90.740.10">
    <property type="entry name" value="Valyl/Leucyl/Isoleucyl-tRNA synthetase, editing domain"/>
    <property type="match status" value="1"/>
</dbReference>
<evidence type="ECO:0000256" key="5">
    <source>
        <dbReference type="ARBA" id="ARBA00022917"/>
    </source>
</evidence>
<dbReference type="PATRIC" id="fig|1619022.3.peg.314"/>
<keyword evidence="3" id="KW-0547">Nucleotide-binding</keyword>
<feature type="domain" description="Aminoacyl-tRNA synthetase class Ia" evidence="8">
    <location>
        <begin position="1"/>
        <end position="188"/>
    </location>
</feature>
<keyword evidence="4" id="KW-0067">ATP-binding</keyword>
<dbReference type="GO" id="GO:0006438">
    <property type="term" value="P:valyl-tRNA aminoacylation"/>
    <property type="evidence" value="ECO:0007669"/>
    <property type="project" value="InterPro"/>
</dbReference>
<dbReference type="AlphaFoldDB" id="A0A0G1X3Q1"/>
<dbReference type="Pfam" id="PF00133">
    <property type="entry name" value="tRNA-synt_1"/>
    <property type="match status" value="1"/>
</dbReference>
<dbReference type="GO" id="GO:0004832">
    <property type="term" value="F:valine-tRNA ligase activity"/>
    <property type="evidence" value="ECO:0007669"/>
    <property type="project" value="UniProtKB-EC"/>
</dbReference>
<evidence type="ECO:0000256" key="3">
    <source>
        <dbReference type="ARBA" id="ARBA00022741"/>
    </source>
</evidence>
<gene>
    <name evidence="9" type="ORF">UY20_C0017G0003</name>
</gene>
<dbReference type="PANTHER" id="PTHR11946:SF93">
    <property type="entry name" value="VALINE--TRNA LIGASE, CHLOROPLASTIC_MITOCHONDRIAL 2"/>
    <property type="match status" value="1"/>
</dbReference>
<dbReference type="InterPro" id="IPR009008">
    <property type="entry name" value="Val/Leu/Ile-tRNA-synth_edit"/>
</dbReference>
<dbReference type="GO" id="GO:0005524">
    <property type="term" value="F:ATP binding"/>
    <property type="evidence" value="ECO:0007669"/>
    <property type="project" value="UniProtKB-KW"/>
</dbReference>
<reference evidence="9 10" key="1">
    <citation type="journal article" date="2015" name="Nature">
        <title>rRNA introns, odd ribosomes, and small enigmatic genomes across a large radiation of phyla.</title>
        <authorList>
            <person name="Brown C.T."/>
            <person name="Hug L.A."/>
            <person name="Thomas B.C."/>
            <person name="Sharon I."/>
            <person name="Castelle C.J."/>
            <person name="Singh A."/>
            <person name="Wilkins M.J."/>
            <person name="Williams K.H."/>
            <person name="Banfield J.F."/>
        </authorList>
    </citation>
    <scope>NUCLEOTIDE SEQUENCE [LARGE SCALE GENOMIC DNA]</scope>
</reference>
<keyword evidence="2" id="KW-0436">Ligase</keyword>
<dbReference type="PANTHER" id="PTHR11946">
    <property type="entry name" value="VALYL-TRNA SYNTHETASES"/>
    <property type="match status" value="1"/>
</dbReference>
<dbReference type="GO" id="GO:0005829">
    <property type="term" value="C:cytosol"/>
    <property type="evidence" value="ECO:0007669"/>
    <property type="project" value="TreeGrafter"/>
</dbReference>
<dbReference type="InterPro" id="IPR001412">
    <property type="entry name" value="aa-tRNA-synth_I_CS"/>
</dbReference>
<dbReference type="Proteomes" id="UP000034403">
    <property type="component" value="Unassembled WGS sequence"/>
</dbReference>
<dbReference type="InterPro" id="IPR014729">
    <property type="entry name" value="Rossmann-like_a/b/a_fold"/>
</dbReference>
<evidence type="ECO:0000256" key="1">
    <source>
        <dbReference type="ARBA" id="ARBA00013169"/>
    </source>
</evidence>
<evidence type="ECO:0000313" key="9">
    <source>
        <dbReference type="EMBL" id="KKU89075.1"/>
    </source>
</evidence>
<dbReference type="InterPro" id="IPR002300">
    <property type="entry name" value="aa-tRNA-synth_Ia"/>
</dbReference>
<sequence length="291" mass="33039">MWENGGYFTPKIDPKKKPFTILLPLPNANDPMHMGHALFTVQDILVRYHRMKGEPTLWLPGGDHAGIETQYVFEKKLAKEGKSRFDFNRETLYGMIAEFVEKNKNINRDQMKRLGFSLDWTRYHYSLEPEIVTIVLDTFRKLNADNLAYRDERLVNYCTRCGTSFSDLEIKHVEQTDPLYYMKYGPFVLATVRPETKFGDTAVAVNPKDKRYAAWIGKEIEVEGLLGTFKVTVIADAAIDPKFGTGVAKVTPAHDFTDAEIAKRHNLPSKQVIGFDGRLTGIAGGKKSLLT</sequence>
<comment type="caution">
    <text evidence="9">The sequence shown here is derived from an EMBL/GenBank/DDBJ whole genome shotgun (WGS) entry which is preliminary data.</text>
</comment>
<evidence type="ECO:0000313" key="10">
    <source>
        <dbReference type="Proteomes" id="UP000034403"/>
    </source>
</evidence>
<dbReference type="SUPFAM" id="SSF50677">
    <property type="entry name" value="ValRS/IleRS/LeuRS editing domain"/>
    <property type="match status" value="1"/>
</dbReference>
<evidence type="ECO:0000256" key="4">
    <source>
        <dbReference type="ARBA" id="ARBA00022840"/>
    </source>
</evidence>
<dbReference type="EC" id="6.1.1.9" evidence="1"/>
<accession>A0A0G1X3Q1</accession>
<dbReference type="InterPro" id="IPR002303">
    <property type="entry name" value="Valyl-tRNA_ligase"/>
</dbReference>
<dbReference type="SUPFAM" id="SSF52374">
    <property type="entry name" value="Nucleotidylyl transferase"/>
    <property type="match status" value="1"/>
</dbReference>
<evidence type="ECO:0000256" key="7">
    <source>
        <dbReference type="ARBA" id="ARBA00029936"/>
    </source>
</evidence>
<keyword evidence="5" id="KW-0648">Protein biosynthesis</keyword>
<dbReference type="Gene3D" id="3.40.50.620">
    <property type="entry name" value="HUPs"/>
    <property type="match status" value="1"/>
</dbReference>
<evidence type="ECO:0000256" key="2">
    <source>
        <dbReference type="ARBA" id="ARBA00022598"/>
    </source>
</evidence>
<dbReference type="GO" id="GO:0002161">
    <property type="term" value="F:aminoacyl-tRNA deacylase activity"/>
    <property type="evidence" value="ECO:0007669"/>
    <property type="project" value="InterPro"/>
</dbReference>
<proteinExistence type="predicted"/>
<evidence type="ECO:0000256" key="6">
    <source>
        <dbReference type="ARBA" id="ARBA00023146"/>
    </source>
</evidence>
<evidence type="ECO:0000259" key="8">
    <source>
        <dbReference type="Pfam" id="PF00133"/>
    </source>
</evidence>
<name>A0A0G1X3Q1_9BACT</name>
<dbReference type="PROSITE" id="PS00178">
    <property type="entry name" value="AA_TRNA_LIGASE_I"/>
    <property type="match status" value="1"/>
</dbReference>